<organism evidence="5 6">
    <name type="scientific">Vibrio aestuarianus</name>
    <dbReference type="NCBI Taxonomy" id="28171"/>
    <lineage>
        <taxon>Bacteria</taxon>
        <taxon>Pseudomonadati</taxon>
        <taxon>Pseudomonadota</taxon>
        <taxon>Gammaproteobacteria</taxon>
        <taxon>Vibrionales</taxon>
        <taxon>Vibrionaceae</taxon>
        <taxon>Vibrio</taxon>
    </lineage>
</organism>
<feature type="domain" description="Type I restriction modification DNA specificity" evidence="4">
    <location>
        <begin position="4"/>
        <end position="177"/>
    </location>
</feature>
<protein>
    <submittedName>
        <fullName evidence="5">Type-1 restriction enzyme specificity protein</fullName>
    </submittedName>
</protein>
<evidence type="ECO:0000259" key="4">
    <source>
        <dbReference type="Pfam" id="PF01420"/>
    </source>
</evidence>
<evidence type="ECO:0000256" key="2">
    <source>
        <dbReference type="ARBA" id="ARBA00022747"/>
    </source>
</evidence>
<dbReference type="InterPro" id="IPR052021">
    <property type="entry name" value="Type-I_RS_S_subunit"/>
</dbReference>
<evidence type="ECO:0000313" key="6">
    <source>
        <dbReference type="Proteomes" id="UP001152658"/>
    </source>
</evidence>
<dbReference type="SUPFAM" id="SSF116734">
    <property type="entry name" value="DNA methylase specificity domain"/>
    <property type="match status" value="1"/>
</dbReference>
<comment type="similarity">
    <text evidence="1">Belongs to the type-I restriction system S methylase family.</text>
</comment>
<dbReference type="InterPro" id="IPR000055">
    <property type="entry name" value="Restrct_endonuc_typeI_TRD"/>
</dbReference>
<reference evidence="5" key="1">
    <citation type="submission" date="2022-06" db="EMBL/GenBank/DDBJ databases">
        <authorList>
            <person name="Goudenege D."/>
            <person name="Le Roux F."/>
        </authorList>
    </citation>
    <scope>NUCLEOTIDE SEQUENCE</scope>
    <source>
        <strain evidence="5">12-063</strain>
    </source>
</reference>
<dbReference type="PANTHER" id="PTHR30408">
    <property type="entry name" value="TYPE-1 RESTRICTION ENZYME ECOKI SPECIFICITY PROTEIN"/>
    <property type="match status" value="1"/>
</dbReference>
<dbReference type="Pfam" id="PF01420">
    <property type="entry name" value="Methylase_S"/>
    <property type="match status" value="1"/>
</dbReference>
<gene>
    <name evidence="5" type="ORF">VAE063_40008</name>
</gene>
<dbReference type="PANTHER" id="PTHR30408:SF12">
    <property type="entry name" value="TYPE I RESTRICTION ENZYME MJAVIII SPECIFICITY SUBUNIT"/>
    <property type="match status" value="1"/>
</dbReference>
<dbReference type="EMBL" id="CALYLK010000086">
    <property type="protein sequence ID" value="CAH8207117.1"/>
    <property type="molecule type" value="Genomic_DNA"/>
</dbReference>
<comment type="caution">
    <text evidence="5">The sequence shown here is derived from an EMBL/GenBank/DDBJ whole genome shotgun (WGS) entry which is preliminary data.</text>
</comment>
<name>A0ABN8TMC0_9VIBR</name>
<dbReference type="RefSeq" id="WP_261925495.1">
    <property type="nucleotide sequence ID" value="NZ_CALYLK010000086.1"/>
</dbReference>
<dbReference type="Gene3D" id="3.90.220.20">
    <property type="entry name" value="DNA methylase specificity domains"/>
    <property type="match status" value="1"/>
</dbReference>
<sequence>MKQRLAEIADIQAGYPFRGSIKHDKNGSVRVVQAKDISDLGELLLSDLVQTEPTGKKQPTWLQEGDVLFIAKGMRNFAAHVSGDLEHVTCSPSLFQIRIKPAFKESVNPLFIAWQLNQKPVQHYLRKSAEGSTQINIRKPVLGDVELSIPDIAQQNTIAKLYEASVKENALLHKLINNRQQQLNAIATDLIQNSND</sequence>
<accession>A0ABN8TMC0</accession>
<evidence type="ECO:0000313" key="5">
    <source>
        <dbReference type="EMBL" id="CAH8207117.1"/>
    </source>
</evidence>
<evidence type="ECO:0000256" key="1">
    <source>
        <dbReference type="ARBA" id="ARBA00010923"/>
    </source>
</evidence>
<proteinExistence type="inferred from homology"/>
<keyword evidence="3" id="KW-0238">DNA-binding</keyword>
<keyword evidence="2" id="KW-0680">Restriction system</keyword>
<evidence type="ECO:0000256" key="3">
    <source>
        <dbReference type="ARBA" id="ARBA00023125"/>
    </source>
</evidence>
<dbReference type="Proteomes" id="UP001152658">
    <property type="component" value="Unassembled WGS sequence"/>
</dbReference>
<dbReference type="CDD" id="cd16961">
    <property type="entry name" value="RMtype1_S_TRD-CR_like"/>
    <property type="match status" value="1"/>
</dbReference>
<dbReference type="InterPro" id="IPR044946">
    <property type="entry name" value="Restrct_endonuc_typeI_TRD_sf"/>
</dbReference>
<keyword evidence="6" id="KW-1185">Reference proteome</keyword>